<name>A0ACB9DXJ4_CICIN</name>
<sequence>MLQYGSGSTFELLQSETLDFDEGDATDFVVGCSIISSRQPSGIAGCSIISSHRFDDASVSSELVLYRNSSNSGAGGTGISYTNFHKNPVTSRSNFKEYYYVNLWKITVGGKTVKILYRFLVPGSDGNGGTIIDSSIIFTFMDGHVYDLVEKEFENQMSKYKRAVDVESESRLRPCDSRIKLVSK</sequence>
<evidence type="ECO:0000313" key="2">
    <source>
        <dbReference type="Proteomes" id="UP001055811"/>
    </source>
</evidence>
<comment type="caution">
    <text evidence="1">The sequence shown here is derived from an EMBL/GenBank/DDBJ whole genome shotgun (WGS) entry which is preliminary data.</text>
</comment>
<dbReference type="Proteomes" id="UP001055811">
    <property type="component" value="Linkage Group LG04"/>
</dbReference>
<reference evidence="2" key="1">
    <citation type="journal article" date="2022" name="Mol. Ecol. Resour.">
        <title>The genomes of chicory, endive, great burdock and yacon provide insights into Asteraceae palaeo-polyploidization history and plant inulin production.</title>
        <authorList>
            <person name="Fan W."/>
            <person name="Wang S."/>
            <person name="Wang H."/>
            <person name="Wang A."/>
            <person name="Jiang F."/>
            <person name="Liu H."/>
            <person name="Zhao H."/>
            <person name="Xu D."/>
            <person name="Zhang Y."/>
        </authorList>
    </citation>
    <scope>NUCLEOTIDE SEQUENCE [LARGE SCALE GENOMIC DNA]</scope>
    <source>
        <strain evidence="2">cv. Punajuju</strain>
    </source>
</reference>
<gene>
    <name evidence="1" type="ORF">L2E82_22221</name>
</gene>
<organism evidence="1 2">
    <name type="scientific">Cichorium intybus</name>
    <name type="common">Chicory</name>
    <dbReference type="NCBI Taxonomy" id="13427"/>
    <lineage>
        <taxon>Eukaryota</taxon>
        <taxon>Viridiplantae</taxon>
        <taxon>Streptophyta</taxon>
        <taxon>Embryophyta</taxon>
        <taxon>Tracheophyta</taxon>
        <taxon>Spermatophyta</taxon>
        <taxon>Magnoliopsida</taxon>
        <taxon>eudicotyledons</taxon>
        <taxon>Gunneridae</taxon>
        <taxon>Pentapetalae</taxon>
        <taxon>asterids</taxon>
        <taxon>campanulids</taxon>
        <taxon>Asterales</taxon>
        <taxon>Asteraceae</taxon>
        <taxon>Cichorioideae</taxon>
        <taxon>Cichorieae</taxon>
        <taxon>Cichoriinae</taxon>
        <taxon>Cichorium</taxon>
    </lineage>
</organism>
<protein>
    <submittedName>
        <fullName evidence="1">Uncharacterized protein</fullName>
    </submittedName>
</protein>
<keyword evidence="2" id="KW-1185">Reference proteome</keyword>
<reference evidence="1 2" key="2">
    <citation type="journal article" date="2022" name="Mol. Ecol. Resour.">
        <title>The genomes of chicory, endive, great burdock and yacon provide insights into Asteraceae paleo-polyploidization history and plant inulin production.</title>
        <authorList>
            <person name="Fan W."/>
            <person name="Wang S."/>
            <person name="Wang H."/>
            <person name="Wang A."/>
            <person name="Jiang F."/>
            <person name="Liu H."/>
            <person name="Zhao H."/>
            <person name="Xu D."/>
            <person name="Zhang Y."/>
        </authorList>
    </citation>
    <scope>NUCLEOTIDE SEQUENCE [LARGE SCALE GENOMIC DNA]</scope>
    <source>
        <strain evidence="2">cv. Punajuju</strain>
        <tissue evidence="1">Leaves</tissue>
    </source>
</reference>
<dbReference type="EMBL" id="CM042012">
    <property type="protein sequence ID" value="KAI3751175.1"/>
    <property type="molecule type" value="Genomic_DNA"/>
</dbReference>
<evidence type="ECO:0000313" key="1">
    <source>
        <dbReference type="EMBL" id="KAI3751175.1"/>
    </source>
</evidence>
<proteinExistence type="predicted"/>
<accession>A0ACB9DXJ4</accession>